<accession>A0A830HRK3</accession>
<dbReference type="AlphaFoldDB" id="A0A830HRK3"/>
<name>A0A830HRK3_9CHLO</name>
<sequence length="177" mass="19740">MRNFSEAEIRDAANCRREAAYRKSNLKASQVSLEARSSLSRLVQDGALSCDESVLEPLTLAEIDIQRKRLDGDWIVRNDNRALTLTLVVGDSMANALAEAVTNKQNEIDGDVDGDVDVEVSVLNDERVKFTVGATEQLTRKHFADARNVDAVVNSWKEQNDVKVTTDGRKRRRVPLV</sequence>
<organism evidence="1 2">
    <name type="scientific">Pycnococcus provasolii</name>
    <dbReference type="NCBI Taxonomy" id="41880"/>
    <lineage>
        <taxon>Eukaryota</taxon>
        <taxon>Viridiplantae</taxon>
        <taxon>Chlorophyta</taxon>
        <taxon>Pseudoscourfieldiophyceae</taxon>
        <taxon>Pseudoscourfieldiales</taxon>
        <taxon>Pycnococcaceae</taxon>
        <taxon>Pycnococcus</taxon>
    </lineage>
</organism>
<keyword evidence="2" id="KW-1185">Reference proteome</keyword>
<protein>
    <submittedName>
        <fullName evidence="1">Uncharacterized protein</fullName>
    </submittedName>
</protein>
<reference evidence="1" key="1">
    <citation type="submission" date="2020-10" db="EMBL/GenBank/DDBJ databases">
        <title>Unveiling of a novel bifunctional photoreceptor, Dualchrome1, isolated from a cosmopolitan green alga.</title>
        <authorList>
            <person name="Suzuki S."/>
            <person name="Kawachi M."/>
        </authorList>
    </citation>
    <scope>NUCLEOTIDE SEQUENCE</scope>
    <source>
        <strain evidence="1">NIES 2893</strain>
    </source>
</reference>
<dbReference type="Proteomes" id="UP000660262">
    <property type="component" value="Unassembled WGS sequence"/>
</dbReference>
<gene>
    <name evidence="1" type="ORF">PPROV_000833300</name>
</gene>
<dbReference type="EMBL" id="BNJQ01000025">
    <property type="protein sequence ID" value="GHP09598.1"/>
    <property type="molecule type" value="Genomic_DNA"/>
</dbReference>
<evidence type="ECO:0000313" key="2">
    <source>
        <dbReference type="Proteomes" id="UP000660262"/>
    </source>
</evidence>
<proteinExistence type="predicted"/>
<evidence type="ECO:0000313" key="1">
    <source>
        <dbReference type="EMBL" id="GHP09598.1"/>
    </source>
</evidence>
<comment type="caution">
    <text evidence="1">The sequence shown here is derived from an EMBL/GenBank/DDBJ whole genome shotgun (WGS) entry which is preliminary data.</text>
</comment>